<protein>
    <submittedName>
        <fullName evidence="1">Uncharacterized protein</fullName>
    </submittedName>
</protein>
<dbReference type="AlphaFoldDB" id="A0A5B7FHD4"/>
<name>A0A5B7FHD4_PORTR</name>
<accession>A0A5B7FHD4</accession>
<gene>
    <name evidence="1" type="ORF">E2C01_038647</name>
</gene>
<organism evidence="1 2">
    <name type="scientific">Portunus trituberculatus</name>
    <name type="common">Swimming crab</name>
    <name type="synonym">Neptunus trituberculatus</name>
    <dbReference type="NCBI Taxonomy" id="210409"/>
    <lineage>
        <taxon>Eukaryota</taxon>
        <taxon>Metazoa</taxon>
        <taxon>Ecdysozoa</taxon>
        <taxon>Arthropoda</taxon>
        <taxon>Crustacea</taxon>
        <taxon>Multicrustacea</taxon>
        <taxon>Malacostraca</taxon>
        <taxon>Eumalacostraca</taxon>
        <taxon>Eucarida</taxon>
        <taxon>Decapoda</taxon>
        <taxon>Pleocyemata</taxon>
        <taxon>Brachyura</taxon>
        <taxon>Eubrachyura</taxon>
        <taxon>Portunoidea</taxon>
        <taxon>Portunidae</taxon>
        <taxon>Portuninae</taxon>
        <taxon>Portunus</taxon>
    </lineage>
</organism>
<sequence>MGVLQVCLSGRLCLASGIVLFDEMLLVSGQYLPAVLQGRRVMAPVPATLAVLVWSKRAIFRHLGGSL</sequence>
<evidence type="ECO:0000313" key="2">
    <source>
        <dbReference type="Proteomes" id="UP000324222"/>
    </source>
</evidence>
<evidence type="ECO:0000313" key="1">
    <source>
        <dbReference type="EMBL" id="MPC44965.1"/>
    </source>
</evidence>
<dbReference type="Proteomes" id="UP000324222">
    <property type="component" value="Unassembled WGS sequence"/>
</dbReference>
<comment type="caution">
    <text evidence="1">The sequence shown here is derived from an EMBL/GenBank/DDBJ whole genome shotgun (WGS) entry which is preliminary data.</text>
</comment>
<reference evidence="1 2" key="1">
    <citation type="submission" date="2019-05" db="EMBL/GenBank/DDBJ databases">
        <title>Another draft genome of Portunus trituberculatus and its Hox gene families provides insights of decapod evolution.</title>
        <authorList>
            <person name="Jeong J.-H."/>
            <person name="Song I."/>
            <person name="Kim S."/>
            <person name="Choi T."/>
            <person name="Kim D."/>
            <person name="Ryu S."/>
            <person name="Kim W."/>
        </authorList>
    </citation>
    <scope>NUCLEOTIDE SEQUENCE [LARGE SCALE GENOMIC DNA]</scope>
    <source>
        <tissue evidence="1">Muscle</tissue>
    </source>
</reference>
<dbReference type="EMBL" id="VSRR010006511">
    <property type="protein sequence ID" value="MPC44965.1"/>
    <property type="molecule type" value="Genomic_DNA"/>
</dbReference>
<keyword evidence="2" id="KW-1185">Reference proteome</keyword>
<proteinExistence type="predicted"/>